<dbReference type="AlphaFoldDB" id="A0A4Y7RFC7"/>
<dbReference type="Pfam" id="PF02367">
    <property type="entry name" value="TsaE"/>
    <property type="match status" value="1"/>
</dbReference>
<dbReference type="GO" id="GO:0002949">
    <property type="term" value="P:tRNA threonylcarbamoyladenosine modification"/>
    <property type="evidence" value="ECO:0007669"/>
    <property type="project" value="InterPro"/>
</dbReference>
<evidence type="ECO:0000256" key="2">
    <source>
        <dbReference type="ARBA" id="ARBA00007599"/>
    </source>
</evidence>
<dbReference type="InterPro" id="IPR003442">
    <property type="entry name" value="T6A_TsaE"/>
</dbReference>
<keyword evidence="9" id="KW-0460">Magnesium</keyword>
<dbReference type="Proteomes" id="UP000298324">
    <property type="component" value="Unassembled WGS sequence"/>
</dbReference>
<reference evidence="11 12" key="1">
    <citation type="journal article" date="2018" name="Environ. Microbiol.">
        <title>Novel energy conservation strategies and behaviour of Pelotomaculum schinkii driving syntrophic propionate catabolism.</title>
        <authorList>
            <person name="Hidalgo-Ahumada C.A.P."/>
            <person name="Nobu M.K."/>
            <person name="Narihiro T."/>
            <person name="Tamaki H."/>
            <person name="Liu W.T."/>
            <person name="Kamagata Y."/>
            <person name="Stams A.J.M."/>
            <person name="Imachi H."/>
            <person name="Sousa D.Z."/>
        </authorList>
    </citation>
    <scope>NUCLEOTIDE SEQUENCE [LARGE SCALE GENOMIC DNA]</scope>
    <source>
        <strain evidence="11 12">HH</strain>
    </source>
</reference>
<evidence type="ECO:0000256" key="8">
    <source>
        <dbReference type="ARBA" id="ARBA00022840"/>
    </source>
</evidence>
<evidence type="ECO:0000256" key="4">
    <source>
        <dbReference type="ARBA" id="ARBA00022490"/>
    </source>
</evidence>
<sequence length="158" mass="17574">MFYTNTKSPEETARIGMMLGSFLTAGDIVCLQGELGAGKTCFAQGVARGMGIEDPVTSPTFNLVNEYHGKLTLYHLDVYRLNGPGDLDDLGYEDIFYGDGVTLIEWAERVREALPAERLEILINRGTQDEFREIRMLPRGDRYRLVVEGLMSVVCSGS</sequence>
<evidence type="ECO:0000256" key="9">
    <source>
        <dbReference type="ARBA" id="ARBA00022842"/>
    </source>
</evidence>
<dbReference type="GO" id="GO:0046872">
    <property type="term" value="F:metal ion binding"/>
    <property type="evidence" value="ECO:0007669"/>
    <property type="project" value="UniProtKB-KW"/>
</dbReference>
<evidence type="ECO:0000256" key="10">
    <source>
        <dbReference type="ARBA" id="ARBA00032441"/>
    </source>
</evidence>
<dbReference type="PANTHER" id="PTHR33540">
    <property type="entry name" value="TRNA THREONYLCARBAMOYLADENOSINE BIOSYNTHESIS PROTEIN TSAE"/>
    <property type="match status" value="1"/>
</dbReference>
<evidence type="ECO:0000256" key="7">
    <source>
        <dbReference type="ARBA" id="ARBA00022741"/>
    </source>
</evidence>
<dbReference type="GO" id="GO:0005737">
    <property type="term" value="C:cytoplasm"/>
    <property type="evidence" value="ECO:0007669"/>
    <property type="project" value="UniProtKB-SubCell"/>
</dbReference>
<keyword evidence="4" id="KW-0963">Cytoplasm</keyword>
<evidence type="ECO:0000313" key="12">
    <source>
        <dbReference type="Proteomes" id="UP000298324"/>
    </source>
</evidence>
<proteinExistence type="inferred from homology"/>
<name>A0A4Y7RFC7_9FIRM</name>
<organism evidence="11 12">
    <name type="scientific">Pelotomaculum schinkii</name>
    <dbReference type="NCBI Taxonomy" id="78350"/>
    <lineage>
        <taxon>Bacteria</taxon>
        <taxon>Bacillati</taxon>
        <taxon>Bacillota</taxon>
        <taxon>Clostridia</taxon>
        <taxon>Eubacteriales</taxon>
        <taxon>Desulfotomaculaceae</taxon>
        <taxon>Pelotomaculum</taxon>
    </lineage>
</organism>
<comment type="caution">
    <text evidence="11">The sequence shown here is derived from an EMBL/GenBank/DDBJ whole genome shotgun (WGS) entry which is preliminary data.</text>
</comment>
<dbReference type="InterPro" id="IPR027417">
    <property type="entry name" value="P-loop_NTPase"/>
</dbReference>
<keyword evidence="12" id="KW-1185">Reference proteome</keyword>
<gene>
    <name evidence="11" type="primary">tsaE</name>
    <name evidence="11" type="ORF">Psch_01014</name>
</gene>
<accession>A0A4Y7RFC7</accession>
<dbReference type="SUPFAM" id="SSF52540">
    <property type="entry name" value="P-loop containing nucleoside triphosphate hydrolases"/>
    <property type="match status" value="1"/>
</dbReference>
<dbReference type="EMBL" id="QFGA01000001">
    <property type="protein sequence ID" value="TEB07460.1"/>
    <property type="molecule type" value="Genomic_DNA"/>
</dbReference>
<keyword evidence="5" id="KW-0819">tRNA processing</keyword>
<dbReference type="NCBIfam" id="TIGR00150">
    <property type="entry name" value="T6A_YjeE"/>
    <property type="match status" value="1"/>
</dbReference>
<keyword evidence="7" id="KW-0547">Nucleotide-binding</keyword>
<protein>
    <recommendedName>
        <fullName evidence="3">tRNA threonylcarbamoyladenosine biosynthesis protein TsaE</fullName>
    </recommendedName>
    <alternativeName>
        <fullName evidence="10">t(6)A37 threonylcarbamoyladenosine biosynthesis protein TsaE</fullName>
    </alternativeName>
</protein>
<evidence type="ECO:0000256" key="5">
    <source>
        <dbReference type="ARBA" id="ARBA00022694"/>
    </source>
</evidence>
<evidence type="ECO:0000313" key="11">
    <source>
        <dbReference type="EMBL" id="TEB07460.1"/>
    </source>
</evidence>
<dbReference type="PANTHER" id="PTHR33540:SF2">
    <property type="entry name" value="TRNA THREONYLCARBAMOYLADENOSINE BIOSYNTHESIS PROTEIN TSAE"/>
    <property type="match status" value="1"/>
</dbReference>
<comment type="subcellular location">
    <subcellularLocation>
        <location evidence="1">Cytoplasm</location>
    </subcellularLocation>
</comment>
<evidence type="ECO:0000256" key="6">
    <source>
        <dbReference type="ARBA" id="ARBA00022723"/>
    </source>
</evidence>
<evidence type="ECO:0000256" key="3">
    <source>
        <dbReference type="ARBA" id="ARBA00019010"/>
    </source>
</evidence>
<dbReference type="Gene3D" id="3.40.50.300">
    <property type="entry name" value="P-loop containing nucleotide triphosphate hydrolases"/>
    <property type="match status" value="1"/>
</dbReference>
<evidence type="ECO:0000256" key="1">
    <source>
        <dbReference type="ARBA" id="ARBA00004496"/>
    </source>
</evidence>
<keyword evidence="6" id="KW-0479">Metal-binding</keyword>
<comment type="similarity">
    <text evidence="2">Belongs to the TsaE family.</text>
</comment>
<dbReference type="GO" id="GO:0005524">
    <property type="term" value="F:ATP binding"/>
    <property type="evidence" value="ECO:0007669"/>
    <property type="project" value="UniProtKB-KW"/>
</dbReference>
<keyword evidence="8" id="KW-0067">ATP-binding</keyword>